<accession>A0A163ZV37</accession>
<reference evidence="1 2" key="1">
    <citation type="submission" date="2016-03" db="EMBL/GenBank/DDBJ databases">
        <title>Microsymbionts genomes from the relict species Vavilovia formosa (Stev.) Fed.</title>
        <authorList>
            <person name="Kopat V."/>
            <person name="Chirak E."/>
            <person name="Kimeklis A."/>
            <person name="Andronov E."/>
        </authorList>
    </citation>
    <scope>NUCLEOTIDE SEQUENCE [LARGE SCALE GENOMIC DNA]</scope>
    <source>
        <strain evidence="1 2">Vaf07</strain>
    </source>
</reference>
<gene>
    <name evidence="1" type="ORF">A4A58_25195</name>
</gene>
<dbReference type="STRING" id="943830.A4A58_25195"/>
<name>A0A163ZV37_9BRAD</name>
<dbReference type="RefSeq" id="WP_068731755.1">
    <property type="nucleotide sequence ID" value="NZ_LVYV01000007.1"/>
</dbReference>
<evidence type="ECO:0000313" key="2">
    <source>
        <dbReference type="Proteomes" id="UP000076574"/>
    </source>
</evidence>
<organism evidence="1 2">
    <name type="scientific">Tardiphaga robiniae</name>
    <dbReference type="NCBI Taxonomy" id="943830"/>
    <lineage>
        <taxon>Bacteria</taxon>
        <taxon>Pseudomonadati</taxon>
        <taxon>Pseudomonadota</taxon>
        <taxon>Alphaproteobacteria</taxon>
        <taxon>Hyphomicrobiales</taxon>
        <taxon>Nitrobacteraceae</taxon>
        <taxon>Tardiphaga</taxon>
    </lineage>
</organism>
<proteinExistence type="predicted"/>
<dbReference type="Proteomes" id="UP000076574">
    <property type="component" value="Unassembled WGS sequence"/>
</dbReference>
<dbReference type="AlphaFoldDB" id="A0A163ZV37"/>
<evidence type="ECO:0000313" key="1">
    <source>
        <dbReference type="EMBL" id="KZD23897.1"/>
    </source>
</evidence>
<protein>
    <submittedName>
        <fullName evidence="1">Uncharacterized protein</fullName>
    </submittedName>
</protein>
<dbReference type="EMBL" id="LVYV01000007">
    <property type="protein sequence ID" value="KZD23897.1"/>
    <property type="molecule type" value="Genomic_DNA"/>
</dbReference>
<dbReference type="OrthoDB" id="8265254at2"/>
<keyword evidence="2" id="KW-1185">Reference proteome</keyword>
<sequence>MDDVDLEFLLISEAVERLEAGMFGGAITRSEPVKELKQRATRLSVGFGPQRDAAASGILRAMLEDDLPVYVIARSIPDENCRWLVVPVEVLQLMPRVRGGLPDHPVRQPISLLRNKFIVPELFAALASSALHLKRSEFEAWYGKQKSLRRWLSQRTSKKPRVGRPSKQTEQVLNLIRALVAEDKWAAPLGIAKLTKLLASKGEFLRNTLRRAVDQLYLETGDPKYRIIARKRAKSTSAGEPT</sequence>
<comment type="caution">
    <text evidence="1">The sequence shown here is derived from an EMBL/GenBank/DDBJ whole genome shotgun (WGS) entry which is preliminary data.</text>
</comment>